<dbReference type="EMBL" id="JH159151">
    <property type="protein sequence ID" value="EGZ27457.1"/>
    <property type="molecule type" value="Genomic_DNA"/>
</dbReference>
<protein>
    <submittedName>
        <fullName evidence="2">Uncharacterized protein</fullName>
    </submittedName>
</protein>
<proteinExistence type="predicted"/>
<gene>
    <name evidence="2" type="ORF">PHYSODRAFT_246743</name>
</gene>
<evidence type="ECO:0000256" key="1">
    <source>
        <dbReference type="SAM" id="MobiDB-lite"/>
    </source>
</evidence>
<reference evidence="2 3" key="1">
    <citation type="journal article" date="2006" name="Science">
        <title>Phytophthora genome sequences uncover evolutionary origins and mechanisms of pathogenesis.</title>
        <authorList>
            <person name="Tyler B.M."/>
            <person name="Tripathy S."/>
            <person name="Zhang X."/>
            <person name="Dehal P."/>
            <person name="Jiang R.H."/>
            <person name="Aerts A."/>
            <person name="Arredondo F.D."/>
            <person name="Baxter L."/>
            <person name="Bensasson D."/>
            <person name="Beynon J.L."/>
            <person name="Chapman J."/>
            <person name="Damasceno C.M."/>
            <person name="Dorrance A.E."/>
            <person name="Dou D."/>
            <person name="Dickerman A.W."/>
            <person name="Dubchak I.L."/>
            <person name="Garbelotto M."/>
            <person name="Gijzen M."/>
            <person name="Gordon S.G."/>
            <person name="Govers F."/>
            <person name="Grunwald N.J."/>
            <person name="Huang W."/>
            <person name="Ivors K.L."/>
            <person name="Jones R.W."/>
            <person name="Kamoun S."/>
            <person name="Krampis K."/>
            <person name="Lamour K.H."/>
            <person name="Lee M.K."/>
            <person name="McDonald W.H."/>
            <person name="Medina M."/>
            <person name="Meijer H.J."/>
            <person name="Nordberg E.K."/>
            <person name="Maclean D.J."/>
            <person name="Ospina-Giraldo M.D."/>
            <person name="Morris P.F."/>
            <person name="Phuntumart V."/>
            <person name="Putnam N.H."/>
            <person name="Rash S."/>
            <person name="Rose J.K."/>
            <person name="Sakihama Y."/>
            <person name="Salamov A.A."/>
            <person name="Savidor A."/>
            <person name="Scheuring C.F."/>
            <person name="Smith B.M."/>
            <person name="Sobral B.W."/>
            <person name="Terry A."/>
            <person name="Torto-Alalibo T.A."/>
            <person name="Win J."/>
            <person name="Xu Z."/>
            <person name="Zhang H."/>
            <person name="Grigoriev I.V."/>
            <person name="Rokhsar D.S."/>
            <person name="Boore J.L."/>
        </authorList>
    </citation>
    <scope>NUCLEOTIDE SEQUENCE [LARGE SCALE GENOMIC DNA]</scope>
    <source>
        <strain evidence="2 3">P6497</strain>
    </source>
</reference>
<evidence type="ECO:0000313" key="3">
    <source>
        <dbReference type="Proteomes" id="UP000002640"/>
    </source>
</evidence>
<feature type="region of interest" description="Disordered" evidence="1">
    <location>
        <begin position="116"/>
        <end position="150"/>
    </location>
</feature>
<dbReference type="RefSeq" id="XP_009514732.1">
    <property type="nucleotide sequence ID" value="XM_009516437.1"/>
</dbReference>
<dbReference type="Proteomes" id="UP000002640">
    <property type="component" value="Unassembled WGS sequence"/>
</dbReference>
<organism evidence="2 3">
    <name type="scientific">Phytophthora sojae (strain P6497)</name>
    <name type="common">Soybean stem and root rot agent</name>
    <name type="synonym">Phytophthora megasperma f. sp. glycines</name>
    <dbReference type="NCBI Taxonomy" id="1094619"/>
    <lineage>
        <taxon>Eukaryota</taxon>
        <taxon>Sar</taxon>
        <taxon>Stramenopiles</taxon>
        <taxon>Oomycota</taxon>
        <taxon>Peronosporomycetes</taxon>
        <taxon>Peronosporales</taxon>
        <taxon>Peronosporaceae</taxon>
        <taxon>Phytophthora</taxon>
    </lineage>
</organism>
<dbReference type="InParanoid" id="G4YGX6"/>
<evidence type="ECO:0000313" key="2">
    <source>
        <dbReference type="EMBL" id="EGZ27457.1"/>
    </source>
</evidence>
<accession>G4YGX6</accession>
<keyword evidence="3" id="KW-1185">Reference proteome</keyword>
<sequence length="166" mass="17968">MVSESLSSSSASTIPSVLEISDHEEKQSTGNDNASVNYADEQFESDSDHVDDSADPVLVKSSSSSSGDKYASDEFEDDHEANDPPAFAETLEAEGGENHISTEEEDYAGESFELEVSGDDEQDQVSTPVTQEVTQDTGEQQQRQQKSKLGLIEGDNVKSVKLKLQT</sequence>
<dbReference type="GeneID" id="20637648"/>
<dbReference type="AlphaFoldDB" id="G4YGX6"/>
<dbReference type="KEGG" id="psoj:PHYSODRAFT_246743"/>
<feature type="compositionally biased region" description="Low complexity" evidence="1">
    <location>
        <begin position="1"/>
        <end position="16"/>
    </location>
</feature>
<name>G4YGX6_PHYSP</name>
<feature type="compositionally biased region" description="Polar residues" evidence="1">
    <location>
        <begin position="124"/>
        <end position="139"/>
    </location>
</feature>
<feature type="region of interest" description="Disordered" evidence="1">
    <location>
        <begin position="1"/>
        <end position="84"/>
    </location>
</feature>